<reference evidence="3" key="1">
    <citation type="submission" date="2025-08" db="UniProtKB">
        <authorList>
            <consortium name="RefSeq"/>
        </authorList>
    </citation>
    <scope>IDENTIFICATION</scope>
    <source>
        <tissue evidence="3">Whole larvae</tissue>
    </source>
</reference>
<protein>
    <submittedName>
        <fullName evidence="3">Uncharacterized protein LOC113515670</fullName>
    </submittedName>
</protein>
<gene>
    <name evidence="3" type="primary">LOC113515670</name>
</gene>
<evidence type="ECO:0000256" key="1">
    <source>
        <dbReference type="SAM" id="MobiDB-lite"/>
    </source>
</evidence>
<organism evidence="2 3">
    <name type="scientific">Galleria mellonella</name>
    <name type="common">Greater wax moth</name>
    <dbReference type="NCBI Taxonomy" id="7137"/>
    <lineage>
        <taxon>Eukaryota</taxon>
        <taxon>Metazoa</taxon>
        <taxon>Ecdysozoa</taxon>
        <taxon>Arthropoda</taxon>
        <taxon>Hexapoda</taxon>
        <taxon>Insecta</taxon>
        <taxon>Pterygota</taxon>
        <taxon>Neoptera</taxon>
        <taxon>Endopterygota</taxon>
        <taxon>Lepidoptera</taxon>
        <taxon>Glossata</taxon>
        <taxon>Ditrysia</taxon>
        <taxon>Pyraloidea</taxon>
        <taxon>Pyralidae</taxon>
        <taxon>Galleriinae</taxon>
        <taxon>Galleria</taxon>
    </lineage>
</organism>
<dbReference type="Proteomes" id="UP001652740">
    <property type="component" value="Unplaced"/>
</dbReference>
<evidence type="ECO:0000313" key="3">
    <source>
        <dbReference type="RefSeq" id="XP_052755914.1"/>
    </source>
</evidence>
<accession>A0ABM3MX29</accession>
<feature type="compositionally biased region" description="Basic residues" evidence="1">
    <location>
        <begin position="155"/>
        <end position="172"/>
    </location>
</feature>
<sequence length="240" mass="27190">MPNARRRRFSVQNDIAQRDPSKMQNASPNRYQNPNTDGANHNVGGMKISSTKNKSFPYSFKNNNTLEIVAECDSNKSLLKVSTVNKKHSSIIMDKDVTASSSNIDLMTNTHAKLSMINTDNETKPEIYNKIINSDESKKRNGRTLHRDITPLRRDKHPRQHRIKVRSPKRRMSMPDKMHNNDVNNNKRSIGTIVMDWNQEVIEVVEQLAETSDESRLSDNSLDGMCRICHGGGALSSELG</sequence>
<feature type="region of interest" description="Disordered" evidence="1">
    <location>
        <begin position="155"/>
        <end position="186"/>
    </location>
</feature>
<proteinExistence type="predicted"/>
<evidence type="ECO:0000313" key="2">
    <source>
        <dbReference type="Proteomes" id="UP001652740"/>
    </source>
</evidence>
<feature type="region of interest" description="Disordered" evidence="1">
    <location>
        <begin position="1"/>
        <end position="41"/>
    </location>
</feature>
<feature type="compositionally biased region" description="Polar residues" evidence="1">
    <location>
        <begin position="22"/>
        <end position="39"/>
    </location>
</feature>
<dbReference type="GeneID" id="113515670"/>
<dbReference type="RefSeq" id="XP_052755914.1">
    <property type="nucleotide sequence ID" value="XM_052899954.1"/>
</dbReference>
<keyword evidence="2" id="KW-1185">Reference proteome</keyword>
<name>A0ABM3MX29_GALME</name>